<dbReference type="PANTHER" id="PTHR43409:SF13">
    <property type="entry name" value="ANAEROBIC MAGNESIUM-PROTOPORPHYRIN IX MONOMETHYL ESTER CYCLASE"/>
    <property type="match status" value="1"/>
</dbReference>
<proteinExistence type="predicted"/>
<evidence type="ECO:0000313" key="8">
    <source>
        <dbReference type="EMBL" id="SAH82382.1"/>
    </source>
</evidence>
<dbReference type="AlphaFoldDB" id="A0A157KD81"/>
<dbReference type="SUPFAM" id="SSF102114">
    <property type="entry name" value="Radical SAM enzymes"/>
    <property type="match status" value="1"/>
</dbReference>
<dbReference type="CDD" id="cd02068">
    <property type="entry name" value="radical_SAM_B12_BD"/>
    <property type="match status" value="1"/>
</dbReference>
<dbReference type="InterPro" id="IPR034466">
    <property type="entry name" value="Methyltransferase_Class_B"/>
</dbReference>
<name>A0A157KD81_9BORD</name>
<evidence type="ECO:0000259" key="7">
    <source>
        <dbReference type="PROSITE" id="PS51918"/>
    </source>
</evidence>
<gene>
    <name evidence="8" type="ORF">SAMEA1982600_00297</name>
</gene>
<dbReference type="InterPro" id="IPR013785">
    <property type="entry name" value="Aldolase_TIM"/>
</dbReference>
<dbReference type="PANTHER" id="PTHR43409">
    <property type="entry name" value="ANAEROBIC MAGNESIUM-PROTOPORPHYRIN IX MONOMETHYL ESTER CYCLASE-RELATED"/>
    <property type="match status" value="1"/>
</dbReference>
<dbReference type="InterPro" id="IPR007197">
    <property type="entry name" value="rSAM"/>
</dbReference>
<keyword evidence="4" id="KW-0408">Iron</keyword>
<evidence type="ECO:0000256" key="3">
    <source>
        <dbReference type="ARBA" id="ARBA00022723"/>
    </source>
</evidence>
<accession>A0A157KD81</accession>
<dbReference type="GO" id="GO:0051539">
    <property type="term" value="F:4 iron, 4 sulfur cluster binding"/>
    <property type="evidence" value="ECO:0007669"/>
    <property type="project" value="UniProtKB-KW"/>
</dbReference>
<organism evidence="8 9">
    <name type="scientific">Bordetella ansorpii</name>
    <dbReference type="NCBI Taxonomy" id="288768"/>
    <lineage>
        <taxon>Bacteria</taxon>
        <taxon>Pseudomonadati</taxon>
        <taxon>Pseudomonadota</taxon>
        <taxon>Betaproteobacteria</taxon>
        <taxon>Burkholderiales</taxon>
        <taxon>Alcaligenaceae</taxon>
        <taxon>Bordetella</taxon>
    </lineage>
</organism>
<dbReference type="GO" id="GO:0003824">
    <property type="term" value="F:catalytic activity"/>
    <property type="evidence" value="ECO:0007669"/>
    <property type="project" value="InterPro"/>
</dbReference>
<dbReference type="GO" id="GO:0046872">
    <property type="term" value="F:metal ion binding"/>
    <property type="evidence" value="ECO:0007669"/>
    <property type="project" value="UniProtKB-KW"/>
</dbReference>
<dbReference type="InterPro" id="IPR058240">
    <property type="entry name" value="rSAM_sf"/>
</dbReference>
<dbReference type="CDD" id="cd01335">
    <property type="entry name" value="Radical_SAM"/>
    <property type="match status" value="1"/>
</dbReference>
<dbReference type="SFLD" id="SFLDS00029">
    <property type="entry name" value="Radical_SAM"/>
    <property type="match status" value="1"/>
</dbReference>
<evidence type="ECO:0000259" key="6">
    <source>
        <dbReference type="PROSITE" id="PS51332"/>
    </source>
</evidence>
<dbReference type="PROSITE" id="PS51332">
    <property type="entry name" value="B12_BINDING"/>
    <property type="match status" value="1"/>
</dbReference>
<reference evidence="8 9" key="1">
    <citation type="submission" date="2016-03" db="EMBL/GenBank/DDBJ databases">
        <authorList>
            <consortium name="Pathogen Informatics"/>
        </authorList>
    </citation>
    <scope>NUCLEOTIDE SEQUENCE [LARGE SCALE GENOMIC DNA]</scope>
    <source>
        <strain evidence="8 9">NCTC13364</strain>
    </source>
</reference>
<evidence type="ECO:0000256" key="2">
    <source>
        <dbReference type="ARBA" id="ARBA00022691"/>
    </source>
</evidence>
<keyword evidence="2" id="KW-0949">S-adenosyl-L-methionine</keyword>
<dbReference type="Pfam" id="PF02310">
    <property type="entry name" value="B12-binding"/>
    <property type="match status" value="1"/>
</dbReference>
<dbReference type="Gene3D" id="3.20.20.70">
    <property type="entry name" value="Aldolase class I"/>
    <property type="match status" value="1"/>
</dbReference>
<dbReference type="Gene3D" id="3.40.50.280">
    <property type="entry name" value="Cobalamin-binding domain"/>
    <property type="match status" value="1"/>
</dbReference>
<dbReference type="RefSeq" id="WP_066406793.1">
    <property type="nucleotide sequence ID" value="NZ_FKBS01000006.1"/>
</dbReference>
<dbReference type="Proteomes" id="UP000077037">
    <property type="component" value="Unassembled WGS sequence"/>
</dbReference>
<evidence type="ECO:0000256" key="4">
    <source>
        <dbReference type="ARBA" id="ARBA00023004"/>
    </source>
</evidence>
<feature type="domain" description="B12-binding" evidence="6">
    <location>
        <begin position="8"/>
        <end position="145"/>
    </location>
</feature>
<keyword evidence="3" id="KW-0479">Metal-binding</keyword>
<dbReference type="SMART" id="SM00729">
    <property type="entry name" value="Elp3"/>
    <property type="match status" value="1"/>
</dbReference>
<evidence type="ECO:0000256" key="1">
    <source>
        <dbReference type="ARBA" id="ARBA00001966"/>
    </source>
</evidence>
<dbReference type="InterPro" id="IPR006158">
    <property type="entry name" value="Cobalamin-bd"/>
</dbReference>
<dbReference type="InterPro" id="IPR006638">
    <property type="entry name" value="Elp3/MiaA/NifB-like_rSAM"/>
</dbReference>
<keyword evidence="5" id="KW-0411">Iron-sulfur</keyword>
<dbReference type="GO" id="GO:0031419">
    <property type="term" value="F:cobalamin binding"/>
    <property type="evidence" value="ECO:0007669"/>
    <property type="project" value="InterPro"/>
</dbReference>
<dbReference type="SFLD" id="SFLDG01123">
    <property type="entry name" value="methyltransferase_(Class_B)"/>
    <property type="match status" value="1"/>
</dbReference>
<dbReference type="EMBL" id="FKBS01000006">
    <property type="protein sequence ID" value="SAH82382.1"/>
    <property type="molecule type" value="Genomic_DNA"/>
</dbReference>
<evidence type="ECO:0000313" key="9">
    <source>
        <dbReference type="Proteomes" id="UP000077037"/>
    </source>
</evidence>
<dbReference type="InterPro" id="IPR051198">
    <property type="entry name" value="BchE-like"/>
</dbReference>
<dbReference type="GO" id="GO:0005829">
    <property type="term" value="C:cytosol"/>
    <property type="evidence" value="ECO:0007669"/>
    <property type="project" value="TreeGrafter"/>
</dbReference>
<dbReference type="SFLD" id="SFLDG01082">
    <property type="entry name" value="B12-binding_domain_containing"/>
    <property type="match status" value="1"/>
</dbReference>
<dbReference type="Pfam" id="PF04055">
    <property type="entry name" value="Radical_SAM"/>
    <property type="match status" value="1"/>
</dbReference>
<feature type="domain" description="Radical SAM core" evidence="7">
    <location>
        <begin position="189"/>
        <end position="409"/>
    </location>
</feature>
<protein>
    <submittedName>
        <fullName evidence="8">Magnesium-protoporphyrin IX monomethyl ester anaerobic oxidative cyclase</fullName>
    </submittedName>
</protein>
<evidence type="ECO:0000256" key="5">
    <source>
        <dbReference type="ARBA" id="ARBA00023014"/>
    </source>
</evidence>
<comment type="cofactor">
    <cofactor evidence="1">
        <name>[4Fe-4S] cluster</name>
        <dbReference type="ChEBI" id="CHEBI:49883"/>
    </cofactor>
</comment>
<sequence length="539" mass="61217">MRILLVNPPYLSITSVHGAGHQIPLGLLCVGGPLTDAGHEVSLLDAEALRLNQGQIAEHIRNCRPDIVMTGHAGSTPAHEVAVATLATAKSVDPAIRTVYGGPYPTYHGEDILAAEPAVDFIVSGEGEAIARELVRTLAEGGNPADVRGLVLRLAGEPFRTPDAPAIRALDDWRVGWELIDDWDRYQCFGLGRAAIVQFSRGCPHQCNYCGQYQFWERWRHRSPKLVVDEIEALHREHGIAFITLADENPTSSKKMWRAFLEELSSRRLPIRLFATLRAADVVRDAEMLHLYRGAGLMCILMGVETTDPETLAAIRKGSTTATDREAVRLLRQHGILSMLGHIVGFEDERFGHYWRALRQLFAYDPDLLNAMYVTPHRWSDWVVENAERRVIQTDRGKWDYRHQLLDTPHLKPWQVFALVKLMEVLVHCRPRALWRILRHEDDMTRRAMRWSFRRSARVWFAEVWEFMFATQFARVPDSLRAWFRPAWKAAGAGRDEPIRIQPRVKVKVPQAPVSKPMALGFEVEQVSRNKAGEVRPTV</sequence>
<dbReference type="PROSITE" id="PS51918">
    <property type="entry name" value="RADICAL_SAM"/>
    <property type="match status" value="1"/>
</dbReference>